<organism evidence="1 2">
    <name type="scientific">Candidatus Nitrospira kreftii</name>
    <dbReference type="NCBI Taxonomy" id="2652173"/>
    <lineage>
        <taxon>Bacteria</taxon>
        <taxon>Pseudomonadati</taxon>
        <taxon>Nitrospirota</taxon>
        <taxon>Nitrospiria</taxon>
        <taxon>Nitrospirales</taxon>
        <taxon>Nitrospiraceae</taxon>
        <taxon>Nitrospira</taxon>
    </lineage>
</organism>
<name>A0A7S8FFV1_9BACT</name>
<accession>A0A7S8FFV1</accession>
<proteinExistence type="predicted"/>
<dbReference type="EMBL" id="CP047423">
    <property type="protein sequence ID" value="QPD05098.1"/>
    <property type="molecule type" value="Genomic_DNA"/>
</dbReference>
<dbReference type="AlphaFoldDB" id="A0A7S8FFV1"/>
<dbReference type="Proteomes" id="UP000593737">
    <property type="component" value="Chromosome"/>
</dbReference>
<gene>
    <name evidence="1" type="ORF">Nkreftii_002872</name>
</gene>
<evidence type="ECO:0000313" key="1">
    <source>
        <dbReference type="EMBL" id="QPD05098.1"/>
    </source>
</evidence>
<dbReference type="KEGG" id="nkf:Nkreftii_002872"/>
<sequence>MWQPRLPFLLFQAMPITGVRFKNEDDMQLTLAPQEQQVLFWAVESAISDLGTEVGHTDNQTMRQDLRKRKEVLLAILDRLKGTR</sequence>
<evidence type="ECO:0000313" key="2">
    <source>
        <dbReference type="Proteomes" id="UP000593737"/>
    </source>
</evidence>
<reference evidence="1 2" key="1">
    <citation type="journal article" date="2020" name="ISME J.">
        <title>Enrichment and physiological characterization of a novel comammox Nitrospira indicates ammonium inhibition of complete nitrification.</title>
        <authorList>
            <person name="Sakoula D."/>
            <person name="Koch H."/>
            <person name="Frank J."/>
            <person name="Jetten M.S.M."/>
            <person name="van Kessel M.A.H.J."/>
            <person name="Lucker S."/>
        </authorList>
    </citation>
    <scope>NUCLEOTIDE SEQUENCE [LARGE SCALE GENOMIC DNA]</scope>
    <source>
        <strain evidence="1">Comreactor17</strain>
    </source>
</reference>
<protein>
    <submittedName>
        <fullName evidence="1">Uncharacterized protein</fullName>
    </submittedName>
</protein>